<feature type="signal peptide" evidence="4">
    <location>
        <begin position="1"/>
        <end position="41"/>
    </location>
</feature>
<dbReference type="InterPro" id="IPR005565">
    <property type="entry name" value="Hemolysn_activator_HlyB_C"/>
</dbReference>
<dbReference type="InterPro" id="IPR013686">
    <property type="entry name" value="Polypept-transport_assoc_ShlB"/>
</dbReference>
<protein>
    <submittedName>
        <fullName evidence="7">ShlB/FhaC/HecB family hemolysin secretion/activation protein</fullName>
    </submittedName>
</protein>
<feature type="domain" description="Haemolysin activator HlyB C-terminal" evidence="5">
    <location>
        <begin position="239"/>
        <end position="512"/>
    </location>
</feature>
<dbReference type="Pfam" id="PF08479">
    <property type="entry name" value="POTRA_2"/>
    <property type="match status" value="1"/>
</dbReference>
<evidence type="ECO:0000256" key="2">
    <source>
        <dbReference type="ARBA" id="ARBA00022692"/>
    </source>
</evidence>
<accession>A0A2W5NEP6</accession>
<evidence type="ECO:0000313" key="7">
    <source>
        <dbReference type="EMBL" id="PZQ51971.1"/>
    </source>
</evidence>
<evidence type="ECO:0000256" key="4">
    <source>
        <dbReference type="SAM" id="SignalP"/>
    </source>
</evidence>
<evidence type="ECO:0000259" key="5">
    <source>
        <dbReference type="Pfam" id="PF03865"/>
    </source>
</evidence>
<dbReference type="PANTHER" id="PTHR34597:SF6">
    <property type="entry name" value="BLR6126 PROTEIN"/>
    <property type="match status" value="1"/>
</dbReference>
<keyword evidence="3" id="KW-0998">Cell outer membrane</keyword>
<name>A0A2W5NEP6_9SPHN</name>
<gene>
    <name evidence="7" type="ORF">DI555_20010</name>
</gene>
<dbReference type="GO" id="GO:0046819">
    <property type="term" value="P:protein secretion by the type V secretion system"/>
    <property type="evidence" value="ECO:0007669"/>
    <property type="project" value="TreeGrafter"/>
</dbReference>
<keyword evidence="4" id="KW-0732">Signal</keyword>
<sequence>MRASVFPFRLSRVPRQVGATRRLGALFAALLLQAVPFAANAQIAPPSPLAPIIDRDRIDRQDPDVPLVPAPAQVPQAQTPTVAPPAAPSGGAGVALTALRYEGATLPKALLDKATAPFIGAPLNRDNLQKIANAVSAAYASSDVAFFAVSIPQQVPTGGVLTVRVLEGRIVRYTLEGKTRSTPARLIDAQVKRLMRETPTHKSTIERTISLLRDIPGQTVQAGLKQTEKPGELALELKVERKQVDITMNVNNNGIVNVTTGVQTQLSVAVNGVLREGDTTRFSGNLPFNPDRYQFYALSHATPIGSNGTTLGMSGAYVRTKTRDLGIIGEAKQAGIAVSHPLIRSYRRNLSLSLSLDGTNSDNYFLDTAFGGFKTRAVRLGTVWSSIDKTGGYAVSTSLSQGLNALGAQPIEGYSQASFRKANVQITAIKEVTKAISVKATLRGQYSADRLPTTERFALGGEGAGMAYRVGIITADKAAAGSVELSWRVAGKPAGGSRGLTVFAYTDGALSHSYERPAYRLGAQDFSLATAGGGVRVTPVKGWTATAQVAVPVKSPSQYYSKKARFFFSLNRTI</sequence>
<dbReference type="Gene3D" id="2.40.160.50">
    <property type="entry name" value="membrane protein fhac: a member of the omp85/tpsb transporter family"/>
    <property type="match status" value="1"/>
</dbReference>
<feature type="domain" description="Polypeptide-transport-associated ShlB-type" evidence="6">
    <location>
        <begin position="96"/>
        <end position="168"/>
    </location>
</feature>
<dbReference type="Pfam" id="PF03865">
    <property type="entry name" value="ShlB"/>
    <property type="match status" value="1"/>
</dbReference>
<dbReference type="AlphaFoldDB" id="A0A2W5NEP6"/>
<dbReference type="GO" id="GO:0098046">
    <property type="term" value="C:type V protein secretion system complex"/>
    <property type="evidence" value="ECO:0007669"/>
    <property type="project" value="TreeGrafter"/>
</dbReference>
<keyword evidence="2" id="KW-0812">Transmembrane</keyword>
<evidence type="ECO:0000259" key="6">
    <source>
        <dbReference type="Pfam" id="PF08479"/>
    </source>
</evidence>
<dbReference type="EMBL" id="QFPX01000022">
    <property type="protein sequence ID" value="PZQ51971.1"/>
    <property type="molecule type" value="Genomic_DNA"/>
</dbReference>
<dbReference type="InterPro" id="IPR051544">
    <property type="entry name" value="TPS_OM_transporter"/>
</dbReference>
<evidence type="ECO:0000313" key="8">
    <source>
        <dbReference type="Proteomes" id="UP000249082"/>
    </source>
</evidence>
<feature type="chain" id="PRO_5015959181" evidence="4">
    <location>
        <begin position="42"/>
        <end position="574"/>
    </location>
</feature>
<keyword evidence="1" id="KW-1134">Transmembrane beta strand</keyword>
<dbReference type="Gene3D" id="3.10.20.310">
    <property type="entry name" value="membrane protein fhac"/>
    <property type="match status" value="1"/>
</dbReference>
<evidence type="ECO:0000256" key="1">
    <source>
        <dbReference type="ARBA" id="ARBA00022452"/>
    </source>
</evidence>
<organism evidence="7 8">
    <name type="scientific">Novosphingobium pentaromativorans</name>
    <dbReference type="NCBI Taxonomy" id="205844"/>
    <lineage>
        <taxon>Bacteria</taxon>
        <taxon>Pseudomonadati</taxon>
        <taxon>Pseudomonadota</taxon>
        <taxon>Alphaproteobacteria</taxon>
        <taxon>Sphingomonadales</taxon>
        <taxon>Sphingomonadaceae</taxon>
        <taxon>Novosphingobium</taxon>
    </lineage>
</organism>
<dbReference type="Proteomes" id="UP000249082">
    <property type="component" value="Unassembled WGS sequence"/>
</dbReference>
<reference evidence="7 8" key="1">
    <citation type="submission" date="2017-08" db="EMBL/GenBank/DDBJ databases">
        <title>Infants hospitalized years apart are colonized by the same room-sourced microbial strains.</title>
        <authorList>
            <person name="Brooks B."/>
            <person name="Olm M.R."/>
            <person name="Firek B.A."/>
            <person name="Baker R."/>
            <person name="Thomas B.C."/>
            <person name="Morowitz M.J."/>
            <person name="Banfield J.F."/>
        </authorList>
    </citation>
    <scope>NUCLEOTIDE SEQUENCE [LARGE SCALE GENOMIC DNA]</scope>
    <source>
        <strain evidence="7">S2_005_002_R2_33</strain>
    </source>
</reference>
<keyword evidence="1" id="KW-0472">Membrane</keyword>
<proteinExistence type="predicted"/>
<comment type="caution">
    <text evidence="7">The sequence shown here is derived from an EMBL/GenBank/DDBJ whole genome shotgun (WGS) entry which is preliminary data.</text>
</comment>
<dbReference type="GO" id="GO:0008320">
    <property type="term" value="F:protein transmembrane transporter activity"/>
    <property type="evidence" value="ECO:0007669"/>
    <property type="project" value="TreeGrafter"/>
</dbReference>
<evidence type="ECO:0000256" key="3">
    <source>
        <dbReference type="ARBA" id="ARBA00023237"/>
    </source>
</evidence>
<dbReference type="PANTHER" id="PTHR34597">
    <property type="entry name" value="SLR1661 PROTEIN"/>
    <property type="match status" value="1"/>
</dbReference>